<feature type="region of interest" description="Disordered" evidence="2">
    <location>
        <begin position="848"/>
        <end position="871"/>
    </location>
</feature>
<keyword evidence="1" id="KW-0175">Coiled coil</keyword>
<feature type="compositionally biased region" description="Low complexity" evidence="2">
    <location>
        <begin position="66"/>
        <end position="81"/>
    </location>
</feature>
<feature type="coiled-coil region" evidence="1">
    <location>
        <begin position="743"/>
        <end position="791"/>
    </location>
</feature>
<feature type="non-terminal residue" evidence="3">
    <location>
        <position position="973"/>
    </location>
</feature>
<organism evidence="3 4">
    <name type="scientific">Phaedon cochleariae</name>
    <name type="common">Mustard beetle</name>
    <dbReference type="NCBI Taxonomy" id="80249"/>
    <lineage>
        <taxon>Eukaryota</taxon>
        <taxon>Metazoa</taxon>
        <taxon>Ecdysozoa</taxon>
        <taxon>Arthropoda</taxon>
        <taxon>Hexapoda</taxon>
        <taxon>Insecta</taxon>
        <taxon>Pterygota</taxon>
        <taxon>Neoptera</taxon>
        <taxon>Endopterygota</taxon>
        <taxon>Coleoptera</taxon>
        <taxon>Polyphaga</taxon>
        <taxon>Cucujiformia</taxon>
        <taxon>Chrysomeloidea</taxon>
        <taxon>Chrysomelidae</taxon>
        <taxon>Chrysomelinae</taxon>
        <taxon>Chrysomelini</taxon>
        <taxon>Phaedon</taxon>
    </lineage>
</organism>
<evidence type="ECO:0000256" key="2">
    <source>
        <dbReference type="SAM" id="MobiDB-lite"/>
    </source>
</evidence>
<gene>
    <name evidence="3" type="ORF">PHAECO_LOCUS7746</name>
</gene>
<dbReference type="EMBL" id="OU896709">
    <property type="protein sequence ID" value="CAH1160222.1"/>
    <property type="molecule type" value="Genomic_DNA"/>
</dbReference>
<sequence>MTSSTPGDVEESLGIKLERITLDGDYLLSNYPHLEMSTATSLIGSPRDRDSTSALSQHGGAGTGGRRPPSAASAKSATRPPQLSTRPSSSIPLPVKSPKSKLSGVNVSRTFSSRLSRPSSSILNSTSQIGNKHTLEIQFLNKKKRLGLLKEDLAEKQKPVLDLYQNLVQIKKKLEELGKVVFLEEVKLMPFNEAQEMSAVGAAGESITPEMVVGMQTSIEEIPNTLMDICKNLLGRRNVIVELLESIIKSEVNVTDLTDQIDALKEEGAQLQSNLDVVINEHHGKIREIVYNWQSLVNDKKSLNTNLRIEDLEEKLRFQEKLTEESNQVIQELQKKLDERRSGHDRYVADLNNTIQGLKDHMQKLEQELETEKKAAADYKNRNNTNAQNSKMMRNKIAELESEKKSSDALNNELNRKVRLLQDQLKHKETQWIKEKEELTKSLKHQENMLQKLTADKNCFETRLETIEGERSTQEESLQQQLDELSAEMERNRYALRTVTNERDLAVSKCSEMEEHIAKMGLENRETMNLVSSSIQWGKDGQGSASMAQEYSESMAKDIIIQEFKDRIRKLEEENVLHKETIALVEKKQNAVPTETEKTVMVQHEVVARYKQLLAESEQKLTEKFIFLRSQEVSKLTSEIRQLKVRQEHLEEINRKCPTDNLQKMVEEGRQKLSELMRKSLESEQKLLQCENIIDKQTKQMNEMENMLRFRENLAGVLKASRDELFIEKESLTRYSQEMRTVLAEVTKEGKMKERLIKELQEKVDLRERQITKMEKAVRELETNLMITNEKRFKLQETIGSMEKELQSTKAHVNQLADINTRYDSGTTYSSSTLDKVSEGRLSIEKSSSLGSVKKAEESSHTAPTPAGKLGGTKVNSLIGLSLKQVDFLRSRLNYLSKVNVAAVVKEKPAKPVSTRSSAHRLASYNTTCRNMEKMVELTAKRYELLQKQAYESYEELTNLVKLAMSTPRIPEQ</sequence>
<evidence type="ECO:0000256" key="1">
    <source>
        <dbReference type="SAM" id="Coils"/>
    </source>
</evidence>
<feature type="coiled-coil region" evidence="1">
    <location>
        <begin position="633"/>
        <end position="714"/>
    </location>
</feature>
<dbReference type="OrthoDB" id="8197438at2759"/>
<evidence type="ECO:0000313" key="3">
    <source>
        <dbReference type="EMBL" id="CAH1160222.1"/>
    </source>
</evidence>
<feature type="compositionally biased region" description="Polar residues" evidence="2">
    <location>
        <begin position="82"/>
        <end position="91"/>
    </location>
</feature>
<accession>A0A9P0DNR9</accession>
<dbReference type="AlphaFoldDB" id="A0A9P0DNR9"/>
<proteinExistence type="predicted"/>
<reference evidence="3" key="2">
    <citation type="submission" date="2022-10" db="EMBL/GenBank/DDBJ databases">
        <authorList>
            <consortium name="ENA_rothamsted_submissions"/>
            <consortium name="culmorum"/>
            <person name="King R."/>
        </authorList>
    </citation>
    <scope>NUCLEOTIDE SEQUENCE</scope>
</reference>
<reference evidence="3" key="1">
    <citation type="submission" date="2022-01" db="EMBL/GenBank/DDBJ databases">
        <authorList>
            <person name="King R."/>
        </authorList>
    </citation>
    <scope>NUCLEOTIDE SEQUENCE</scope>
</reference>
<evidence type="ECO:0000313" key="4">
    <source>
        <dbReference type="Proteomes" id="UP001153737"/>
    </source>
</evidence>
<protein>
    <submittedName>
        <fullName evidence="3">Uncharacterized protein</fullName>
    </submittedName>
</protein>
<feature type="region of interest" description="Disordered" evidence="2">
    <location>
        <begin position="41"/>
        <end position="106"/>
    </location>
</feature>
<feature type="coiled-coil region" evidence="1">
    <location>
        <begin position="309"/>
        <end position="495"/>
    </location>
</feature>
<feature type="coiled-coil region" evidence="1">
    <location>
        <begin position="247"/>
        <end position="281"/>
    </location>
</feature>
<dbReference type="Proteomes" id="UP001153737">
    <property type="component" value="Chromosome 3"/>
</dbReference>
<feature type="coiled-coil region" evidence="1">
    <location>
        <begin position="561"/>
        <end position="588"/>
    </location>
</feature>
<keyword evidence="4" id="KW-1185">Reference proteome</keyword>
<name>A0A9P0DNR9_PHACE</name>